<comment type="caution">
    <text evidence="4">The sequence shown here is derived from an EMBL/GenBank/DDBJ whole genome shotgun (WGS) entry which is preliminary data.</text>
</comment>
<feature type="domain" description="Peptidase M16 C-terminal" evidence="3">
    <location>
        <begin position="168"/>
        <end position="347"/>
    </location>
</feature>
<dbReference type="PANTHER" id="PTHR11851">
    <property type="entry name" value="METALLOPROTEASE"/>
    <property type="match status" value="1"/>
</dbReference>
<dbReference type="GO" id="GO:0046872">
    <property type="term" value="F:metal ion binding"/>
    <property type="evidence" value="ECO:0007669"/>
    <property type="project" value="InterPro"/>
</dbReference>
<evidence type="ECO:0000259" key="3">
    <source>
        <dbReference type="Pfam" id="PF05193"/>
    </source>
</evidence>
<dbReference type="PROSITE" id="PS00143">
    <property type="entry name" value="INSULINASE"/>
    <property type="match status" value="1"/>
</dbReference>
<dbReference type="InterPro" id="IPR011249">
    <property type="entry name" value="Metalloenz_LuxS/M16"/>
</dbReference>
<accession>J9G6W1</accession>
<comment type="similarity">
    <text evidence="1">Belongs to the peptidase M16 family.</text>
</comment>
<dbReference type="InterPro" id="IPR050361">
    <property type="entry name" value="MPP/UQCRC_Complex"/>
</dbReference>
<reference evidence="4" key="1">
    <citation type="journal article" date="2012" name="PLoS ONE">
        <title>Gene sets for utilization of primary and secondary nutrition supplies in the distal gut of endangered iberian lynx.</title>
        <authorList>
            <person name="Alcaide M."/>
            <person name="Messina E."/>
            <person name="Richter M."/>
            <person name="Bargiela R."/>
            <person name="Peplies J."/>
            <person name="Huws S.A."/>
            <person name="Newbold C.J."/>
            <person name="Golyshin P.N."/>
            <person name="Simon M.A."/>
            <person name="Lopez G."/>
            <person name="Yakimov M.M."/>
            <person name="Ferrer M."/>
        </authorList>
    </citation>
    <scope>NUCLEOTIDE SEQUENCE</scope>
</reference>
<dbReference type="PANTHER" id="PTHR11851:SF49">
    <property type="entry name" value="MITOCHONDRIAL-PROCESSING PEPTIDASE SUBUNIT ALPHA"/>
    <property type="match status" value="1"/>
</dbReference>
<dbReference type="Pfam" id="PF00675">
    <property type="entry name" value="Peptidase_M16"/>
    <property type="match status" value="1"/>
</dbReference>
<dbReference type="InterPro" id="IPR011765">
    <property type="entry name" value="Pept_M16_N"/>
</dbReference>
<dbReference type="GO" id="GO:0004222">
    <property type="term" value="F:metalloendopeptidase activity"/>
    <property type="evidence" value="ECO:0007669"/>
    <property type="project" value="InterPro"/>
</dbReference>
<sequence>MKTYHTHTLNNGLRIIHEHCDSEVVYCGYVICAGTRHEEAHDYGMAHFIEHMSFKGTERRKAVHITNGLERVGGDLNAFTNKQETVYYATILRPDFPRAVDLLTDIVFHSTYPQHEIDKEVEVICDEIDSYKDSPSEIIFDEFEALLYNNHELGRDILGDPQRLRSYTTADALRFTQKYYRPENAVFYVYGNLDFNKVVKILEKAQTDKAETTATPIIPTPPALQLPQPLTGVHTRTKETHQAHVLTGALTFGGKDDRRFGLLLLNNMLGGPGMNSRLNMSLRERAGLVYSVDAYLNTYPDIGHWNIYFGCDPKDVNRCLKLIDKELKRFVNQPLSASQLAAAKKQLRGQIGISCDAFESYSLALGKTFAHYNSYRDVENLYQALEEVTAEELQQIAAEIYHPERITTLIYSPE</sequence>
<evidence type="ECO:0000256" key="1">
    <source>
        <dbReference type="ARBA" id="ARBA00007261"/>
    </source>
</evidence>
<name>J9G6W1_9ZZZZ</name>
<keyword evidence="4" id="KW-0645">Protease</keyword>
<dbReference type="GO" id="GO:0006508">
    <property type="term" value="P:proteolysis"/>
    <property type="evidence" value="ECO:0007669"/>
    <property type="project" value="UniProtKB-KW"/>
</dbReference>
<dbReference type="EMBL" id="AMCI01005923">
    <property type="protein sequence ID" value="EJW95234.1"/>
    <property type="molecule type" value="Genomic_DNA"/>
</dbReference>
<feature type="domain" description="Peptidase M16 N-terminal" evidence="2">
    <location>
        <begin position="19"/>
        <end position="159"/>
    </location>
</feature>
<dbReference type="AlphaFoldDB" id="J9G6W1"/>
<gene>
    <name evidence="4" type="ORF">EVA_16664</name>
</gene>
<dbReference type="InterPro" id="IPR007863">
    <property type="entry name" value="Peptidase_M16_C"/>
</dbReference>
<dbReference type="Gene3D" id="3.30.830.10">
    <property type="entry name" value="Metalloenzyme, LuxS/M16 peptidase-like"/>
    <property type="match status" value="2"/>
</dbReference>
<evidence type="ECO:0000313" key="4">
    <source>
        <dbReference type="EMBL" id="EJW95234.1"/>
    </source>
</evidence>
<dbReference type="Pfam" id="PF05193">
    <property type="entry name" value="Peptidase_M16_C"/>
    <property type="match status" value="1"/>
</dbReference>
<proteinExistence type="inferred from homology"/>
<keyword evidence="4" id="KW-0378">Hydrolase</keyword>
<organism evidence="4">
    <name type="scientific">gut metagenome</name>
    <dbReference type="NCBI Taxonomy" id="749906"/>
    <lineage>
        <taxon>unclassified sequences</taxon>
        <taxon>metagenomes</taxon>
        <taxon>organismal metagenomes</taxon>
    </lineage>
</organism>
<evidence type="ECO:0000259" key="2">
    <source>
        <dbReference type="Pfam" id="PF00675"/>
    </source>
</evidence>
<protein>
    <submittedName>
        <fullName evidence="4">Zinc protease YmxG</fullName>
    </submittedName>
</protein>
<dbReference type="SUPFAM" id="SSF63411">
    <property type="entry name" value="LuxS/MPP-like metallohydrolase"/>
    <property type="match status" value="2"/>
</dbReference>
<dbReference type="InterPro" id="IPR001431">
    <property type="entry name" value="Pept_M16_Zn_BS"/>
</dbReference>